<dbReference type="PANTHER" id="PTHR43404">
    <property type="entry name" value="LIPOPOLYSACCHARIDE CHOLINEPHOSPHOTRANSFERASE LICD"/>
    <property type="match status" value="1"/>
</dbReference>
<dbReference type="InterPro" id="IPR052942">
    <property type="entry name" value="LPS_cholinephosphotransferase"/>
</dbReference>
<dbReference type="Proteomes" id="UP000254651">
    <property type="component" value="Unassembled WGS sequence"/>
</dbReference>
<proteinExistence type="predicted"/>
<dbReference type="InterPro" id="IPR011990">
    <property type="entry name" value="TPR-like_helical_dom_sf"/>
</dbReference>
<dbReference type="Pfam" id="PF14559">
    <property type="entry name" value="TPR_19"/>
    <property type="match status" value="1"/>
</dbReference>
<evidence type="ECO:0000313" key="2">
    <source>
        <dbReference type="Proteomes" id="UP000254651"/>
    </source>
</evidence>
<dbReference type="RefSeq" id="WP_066076838.1">
    <property type="nucleotide sequence ID" value="NZ_CP181246.1"/>
</dbReference>
<keyword evidence="2" id="KW-1185">Reference proteome</keyword>
<gene>
    <name evidence="1" type="ORF">NCTC10295_00767</name>
</gene>
<name>A0A378UGY3_BERDE</name>
<accession>A0A378UGY3</accession>
<dbReference type="PANTHER" id="PTHR43404:SF1">
    <property type="entry name" value="MNN4P"/>
    <property type="match status" value="1"/>
</dbReference>
<sequence length="424" mass="48750">MKPFRSALISKYQHTPFVQRCLQIKHHIAGTRQTRGVHAYLYLYQMAQAFETADHAAIHQLADKLLQKGDPLGHLYLAKSHLLTDDNEQAKAALGRFLAENPHHAEATYLLAEIYVRLSEKQAAWQCLQDLLAHSKRGKTWQHLSNLVDMPSEFERFCTLFASYFPDYQTKALPFDIASHLSNAATRAGDTGFALELWRRQYRLGEQVKNPQKSTASNQYTDEKAAAALAALKQCLDHQQVEFFLISGTLLGCIREGKLLGHDKDIDVGVWETHTVQDLACIIRQSGCFYILPIYSQDILVARHVSGITIDIFIHHRDDGDYWHAGKKTKWHNTPFKLINHNFLGDDYLIPQDYQLYLSENYGFDWMIPKIDFDSSLDTPNVSILSKEEFIIYLYKKLLKPNKLSNNMLKKLFIELKKHESDIV</sequence>
<dbReference type="EMBL" id="UGQS01000001">
    <property type="protein sequence ID" value="STZ76013.1"/>
    <property type="molecule type" value="Genomic_DNA"/>
</dbReference>
<dbReference type="AlphaFoldDB" id="A0A378UGY3"/>
<organism evidence="1 2">
    <name type="scientific">Bergeriella denitrificans</name>
    <name type="common">Neisseria denitrificans</name>
    <dbReference type="NCBI Taxonomy" id="494"/>
    <lineage>
        <taxon>Bacteria</taxon>
        <taxon>Pseudomonadati</taxon>
        <taxon>Pseudomonadota</taxon>
        <taxon>Betaproteobacteria</taxon>
        <taxon>Neisseriales</taxon>
        <taxon>Neisseriaceae</taxon>
        <taxon>Bergeriella</taxon>
    </lineage>
</organism>
<reference evidence="1 2" key="1">
    <citation type="submission" date="2018-06" db="EMBL/GenBank/DDBJ databases">
        <authorList>
            <consortium name="Pathogen Informatics"/>
            <person name="Doyle S."/>
        </authorList>
    </citation>
    <scope>NUCLEOTIDE SEQUENCE [LARGE SCALE GENOMIC DNA]</scope>
    <source>
        <strain evidence="1 2">NCTC10295</strain>
    </source>
</reference>
<protein>
    <submittedName>
        <fullName evidence="1">LPS biosynthesis protein</fullName>
    </submittedName>
</protein>
<dbReference type="Gene3D" id="1.25.40.10">
    <property type="entry name" value="Tetratricopeptide repeat domain"/>
    <property type="match status" value="1"/>
</dbReference>
<dbReference type="SUPFAM" id="SSF48452">
    <property type="entry name" value="TPR-like"/>
    <property type="match status" value="1"/>
</dbReference>
<evidence type="ECO:0000313" key="1">
    <source>
        <dbReference type="EMBL" id="STZ76013.1"/>
    </source>
</evidence>